<proteinExistence type="predicted"/>
<dbReference type="SUPFAM" id="SSF81383">
    <property type="entry name" value="F-box domain"/>
    <property type="match status" value="1"/>
</dbReference>
<feature type="region of interest" description="Disordered" evidence="1">
    <location>
        <begin position="173"/>
        <end position="208"/>
    </location>
</feature>
<dbReference type="OrthoDB" id="5305965at2759"/>
<name>A0A436ZWG5_ARTFL</name>
<dbReference type="InterPro" id="IPR036047">
    <property type="entry name" value="F-box-like_dom_sf"/>
</dbReference>
<evidence type="ECO:0000256" key="1">
    <source>
        <dbReference type="SAM" id="MobiDB-lite"/>
    </source>
</evidence>
<dbReference type="VEuPathDB" id="FungiDB:DFL_007468"/>
<keyword evidence="3" id="KW-1185">Reference proteome</keyword>
<dbReference type="RefSeq" id="XP_067488610.1">
    <property type="nucleotide sequence ID" value="XM_067637055.1"/>
</dbReference>
<evidence type="ECO:0000313" key="3">
    <source>
        <dbReference type="Proteomes" id="UP000283090"/>
    </source>
</evidence>
<sequence>MEPRRGLDDYLTTTLRECAQRPKVISTNAGAHHKTKPAGSGPSLIVSGLMSLPLEIHFMLLEDCFDAKDHSTLARVCKLWNHIMKTSRAARAKRYIDYRNEDQDPIDAPRDLKIHMALLMCQSEQYFFKDSTSLQDKQPSVPADAYRFSLRGPYPGLNIFAEDPIFIFSDQNSDKEGEAKESQTQNSNDKSAAGTTSIEGTSSDITDEPGISFSQSFIYKYQTTGMFPSRLGAGLHGSGKRITLTKSSKVGDYTEALVAQMKGLAKSARERRCYELSRSTNDKQIISLWERLTATDGEFIVQVNNYDTAYGGCMLPLTPGESQPRESLQNDLFLEHVLALNVHPPPWVFTRYPYSGSEDDD</sequence>
<reference evidence="2 3" key="1">
    <citation type="submission" date="2019-01" db="EMBL/GenBank/DDBJ databases">
        <title>Intercellular communication is required for trap formation in the nematode-trapping fungus Duddingtonia flagrans.</title>
        <authorList>
            <person name="Youssar L."/>
            <person name="Wernet V."/>
            <person name="Hensel N."/>
            <person name="Hildebrandt H.-G."/>
            <person name="Fischer R."/>
        </authorList>
    </citation>
    <scope>NUCLEOTIDE SEQUENCE [LARGE SCALE GENOMIC DNA]</scope>
    <source>
        <strain evidence="2 3">CBS H-5679</strain>
    </source>
</reference>
<dbReference type="EMBL" id="SAEB01000009">
    <property type="protein sequence ID" value="RVD83066.1"/>
    <property type="molecule type" value="Genomic_DNA"/>
</dbReference>
<feature type="compositionally biased region" description="Polar residues" evidence="1">
    <location>
        <begin position="182"/>
        <end position="204"/>
    </location>
</feature>
<dbReference type="GeneID" id="93589779"/>
<comment type="caution">
    <text evidence="2">The sequence shown here is derived from an EMBL/GenBank/DDBJ whole genome shotgun (WGS) entry which is preliminary data.</text>
</comment>
<evidence type="ECO:0000313" key="2">
    <source>
        <dbReference type="EMBL" id="RVD83066.1"/>
    </source>
</evidence>
<dbReference type="CDD" id="cd09917">
    <property type="entry name" value="F-box_SF"/>
    <property type="match status" value="1"/>
</dbReference>
<gene>
    <name evidence="2" type="ORF">DFL_007468</name>
</gene>
<organism evidence="2 3">
    <name type="scientific">Arthrobotrys flagrans</name>
    <name type="common">Nematode-trapping fungus</name>
    <name type="synonym">Trichothecium flagrans</name>
    <dbReference type="NCBI Taxonomy" id="97331"/>
    <lineage>
        <taxon>Eukaryota</taxon>
        <taxon>Fungi</taxon>
        <taxon>Dikarya</taxon>
        <taxon>Ascomycota</taxon>
        <taxon>Pezizomycotina</taxon>
        <taxon>Orbiliomycetes</taxon>
        <taxon>Orbiliales</taxon>
        <taxon>Orbiliaceae</taxon>
        <taxon>Arthrobotrys</taxon>
    </lineage>
</organism>
<protein>
    <recommendedName>
        <fullName evidence="4">F-box domain-containing protein</fullName>
    </recommendedName>
</protein>
<dbReference type="Proteomes" id="UP000283090">
    <property type="component" value="Unassembled WGS sequence"/>
</dbReference>
<accession>A0A436ZWG5</accession>
<dbReference type="AlphaFoldDB" id="A0A436ZWG5"/>
<evidence type="ECO:0008006" key="4">
    <source>
        <dbReference type="Google" id="ProtNLM"/>
    </source>
</evidence>